<dbReference type="Gene3D" id="3.40.50.150">
    <property type="entry name" value="Vaccinia Virus protein VP39"/>
    <property type="match status" value="1"/>
</dbReference>
<name>A0AAJ4UXX2_9BACT</name>
<reference evidence="4 5" key="2">
    <citation type="submission" date="2018-11" db="EMBL/GenBank/DDBJ databases">
        <title>Genomic Encyclopedia of Type Strains, Phase IV (KMG-IV): sequencing the most valuable type-strain genomes for metagenomic binning, comparative biology and taxonomic classification.</title>
        <authorList>
            <person name="Goeker M."/>
        </authorList>
    </citation>
    <scope>NUCLEOTIDE SEQUENCE [LARGE SCALE GENOMIC DNA]</scope>
    <source>
        <strain evidence="4 5">DSM 27783</strain>
    </source>
</reference>
<dbReference type="Pfam" id="PF13489">
    <property type="entry name" value="Methyltransf_23"/>
    <property type="match status" value="1"/>
</dbReference>
<dbReference type="PANTHER" id="PTHR43861:SF3">
    <property type="entry name" value="PUTATIVE (AFU_ORTHOLOGUE AFUA_2G14390)-RELATED"/>
    <property type="match status" value="1"/>
</dbReference>
<dbReference type="CDD" id="cd02440">
    <property type="entry name" value="AdoMet_MTases"/>
    <property type="match status" value="1"/>
</dbReference>
<keyword evidence="4" id="KW-0489">Methyltransferase</keyword>
<dbReference type="RefSeq" id="WP_123352453.1">
    <property type="nucleotide sequence ID" value="NZ_CP027432.2"/>
</dbReference>
<reference evidence="6" key="1">
    <citation type="submission" date="2018-03" db="EMBL/GenBank/DDBJ databases">
        <title>A comparative analysis of the Nautiliaceae.</title>
        <authorList>
            <person name="Grosche A."/>
            <person name="Smedile F."/>
            <person name="Vetriani C."/>
        </authorList>
    </citation>
    <scope>NUCLEOTIDE SEQUENCE [LARGE SCALE GENOMIC DNA]</scope>
    <source>
        <strain evidence="6">TB6</strain>
    </source>
</reference>
<dbReference type="EMBL" id="RJVK01000002">
    <property type="protein sequence ID" value="ROR40069.1"/>
    <property type="molecule type" value="Genomic_DNA"/>
</dbReference>
<dbReference type="AlphaFoldDB" id="A0AAJ4UXX2"/>
<sequence length="188" mass="21899">MNRFNKDAITWDDLPRRVELAKKVVQNVKPFVKNKKVLEFGCGTGLVGINIADVTKELIGIDTSEKMVEKFNEKAKKLNLNAKAFVKNIFEENDKYDAIVSSMTIHHIKDIKKLSKKLYELTNIVFIADLVKEDGTFHTRGNEDVEHFGFSIDELKDYFSEWKMDYKIIHTIKKHKDFDVFLITLQKK</sequence>
<dbReference type="PANTHER" id="PTHR43861">
    <property type="entry name" value="TRANS-ACONITATE 2-METHYLTRANSFERASE-RELATED"/>
    <property type="match status" value="1"/>
</dbReference>
<dbReference type="EMBL" id="CP027432">
    <property type="protein sequence ID" value="QCI27756.1"/>
    <property type="molecule type" value="Genomic_DNA"/>
</dbReference>
<feature type="coiled-coil region" evidence="2">
    <location>
        <begin position="61"/>
        <end position="88"/>
    </location>
</feature>
<gene>
    <name evidence="3" type="ORF">C6V80_01875</name>
    <name evidence="4" type="ORF">EDC58_1053</name>
</gene>
<dbReference type="InterPro" id="IPR029063">
    <property type="entry name" value="SAM-dependent_MTases_sf"/>
</dbReference>
<evidence type="ECO:0000313" key="5">
    <source>
        <dbReference type="Proteomes" id="UP000272781"/>
    </source>
</evidence>
<dbReference type="Proteomes" id="UP000298805">
    <property type="component" value="Chromosome"/>
</dbReference>
<dbReference type="Proteomes" id="UP000272781">
    <property type="component" value="Unassembled WGS sequence"/>
</dbReference>
<reference evidence="3" key="3">
    <citation type="submission" date="2019-06" db="EMBL/GenBank/DDBJ databases">
        <title>A comparative analysis of the Nautiliaceae.</title>
        <authorList>
            <person name="Grosche A."/>
            <person name="Smedile F."/>
            <person name="Vetriani C."/>
        </authorList>
    </citation>
    <scope>NUCLEOTIDE SEQUENCE</scope>
    <source>
        <strain evidence="3">TB6</strain>
    </source>
</reference>
<dbReference type="GO" id="GO:0008168">
    <property type="term" value="F:methyltransferase activity"/>
    <property type="evidence" value="ECO:0007669"/>
    <property type="project" value="UniProtKB-KW"/>
</dbReference>
<evidence type="ECO:0000313" key="6">
    <source>
        <dbReference type="Proteomes" id="UP000298805"/>
    </source>
</evidence>
<proteinExistence type="predicted"/>
<accession>A0AAJ4UXX2</accession>
<evidence type="ECO:0000256" key="2">
    <source>
        <dbReference type="SAM" id="Coils"/>
    </source>
</evidence>
<evidence type="ECO:0000256" key="1">
    <source>
        <dbReference type="ARBA" id="ARBA00022679"/>
    </source>
</evidence>
<keyword evidence="2" id="KW-0175">Coiled coil</keyword>
<keyword evidence="1" id="KW-0808">Transferase</keyword>
<protein>
    <submittedName>
        <fullName evidence="3">Class I SAM-dependent methyltransferase</fullName>
    </submittedName>
    <submittedName>
        <fullName evidence="4">Methyltransferase family protein</fullName>
    </submittedName>
</protein>
<organism evidence="4 5">
    <name type="scientific">Caminibacter pacificus</name>
    <dbReference type="NCBI Taxonomy" id="1424653"/>
    <lineage>
        <taxon>Bacteria</taxon>
        <taxon>Pseudomonadati</taxon>
        <taxon>Campylobacterota</taxon>
        <taxon>Epsilonproteobacteria</taxon>
        <taxon>Nautiliales</taxon>
        <taxon>Nautiliaceae</taxon>
        <taxon>Caminibacter</taxon>
    </lineage>
</organism>
<dbReference type="GO" id="GO:0032259">
    <property type="term" value="P:methylation"/>
    <property type="evidence" value="ECO:0007669"/>
    <property type="project" value="UniProtKB-KW"/>
</dbReference>
<dbReference type="SUPFAM" id="SSF53335">
    <property type="entry name" value="S-adenosyl-L-methionine-dependent methyltransferases"/>
    <property type="match status" value="1"/>
</dbReference>
<evidence type="ECO:0000313" key="3">
    <source>
        <dbReference type="EMBL" id="QCI27756.1"/>
    </source>
</evidence>
<keyword evidence="6" id="KW-1185">Reference proteome</keyword>
<evidence type="ECO:0000313" key="4">
    <source>
        <dbReference type="EMBL" id="ROR40069.1"/>
    </source>
</evidence>